<keyword evidence="3" id="KW-0112">Calmodulin-binding</keyword>
<sequence>MGDAQSAQRDDKRDAAAEEESGKVDDVQTEQSVDEKPLKNNGQIAEISRKSDSSIAALNGHCEDEIAAEVLSPDKDVSESLKEEETALKKELSDETDANEVGAVELIEMEAKQNDINESFRKFFSNISLKLTVKRGSTDVERQGPEEEANKPEDSKDTISEITFENDEQNIDISPPQEPHDNDSTTYQTVTDGTLEDLNEKTEEKATETKDEVASDDADGETTSPVTEDMHQDATPEEEPILQSPSLPDGKEIATQFKKFFTSGIFSGIRKKKKSVEEELSEKELEDMGKKVTVERTDQSVEDQKQQTTEISAGLEGAKAERELDEKELDESLLKAESAQAVDDMKSLNEAGNEQENKVQASPLKRLLSGSSLKKLSKKQRSRRSSDAKLSDSGDHISDQLTSSTESTENQKEETPAQTSTEPAPEDEGAWASFKKLLTPQKHMKRSSLSQEEGKIPSSEAGAKTAEGEQISDHSTEEGKKRKDSTVSWEAVLCGSGKRRSRKTSDSEDETPQADLEDTKQGSGLEAEPVGTSNQVLASSPKQTEGPTEDEEGSTWKSFKKLVTPKRKVKDEDESKDNIHDTDREVAQDDSPFSIKKLLPGRKKRKSAEKQDQVSLNEADKEEVSADEDSETPAVVPLSEFDMDEAAVHVETQPDIDSHEPQEAELEQDLVDEMTEQVMPPDVPSSEVKEIPESEKAVESEVPVSPVSNEEPEDLTDLLSKQLSDIPEEGVITETSLASVAEEIARDDTLAEDLIEITSEAITAPEPVDTTLADETAEMISAVSQLSDSSKTSGNTTPVPAEYSVMTTEVLLQQVSESMAITPNTIPLCLEEPAPERMALSVSDQMLGLSDVNQPKVLELHRESDVATIKMGLKAEAIDAVDEFAATAQTECVSHLNKVIPTEIVSEVPKKEFHNAEPVADKVYEVNISESQESIQEFQVSDDSQQAEESIEENKAVSADQLLQKDEKVALLEVDVGLDQAEPEMPKTPPEEGDLVVISAEETEEVAEKEEVQSVVEEAVDRTENVFQEPQTEGVAPALADDLQALTGEEMEECYVKYAEVPSSDDIPPPVTDTDEPKREVEPLSEVTDETEKTELQTGETDQSEMRVSEVTEVEETCEDHKVFDATELQVSDAAEVSKTSEVQDISEVSELAAFSEMREVSEETEVMEDVEATPLQSDITSVQLFEKEVVSEDVPLSSEKVEEEAKKQSESPSEMNAVSEDSPITEDVQEEEAKGEEGVVLPTLAGKSESLEVITDDTATVETVPTEPKETLELHIEPEEELQPEASTTDFKDVTSETETDTETTNPPCEAEQSAEESGAQELERQTLVEDAPQPEESDSVPEETERPVTPKLDQISEIYNNEEVESIPQDAQVEQEDTQELQTSIAVHISSVTEEQSSATVLEKTICTEDPAPSVDNIEVSSEPVFHLSVCGVQQTAEEENAGVIPVPGLKTAATDHTFVTQMVTSNIKDISAEKPHVLVHEPLTSRVVTETEFNDAVETTTPLLKKDVTEIAEKGNVVVLMHVPTVEFEENHRFQVQVMDVDIRSAQNVVDTVIEVGVTEAKEIIDVCHETICEVENLSATPDIEEEIAQEDIKVTVQEVIQHHENIITETIPCSDVVNLEQEAIRQSDPVADMARSESSEAELIQESTETVMEILDEEPAAITEHSLIPTDQQEPDVQKQISDSPESLVGSVQEHEEDLDETKAELEKPKICDRAEDAAAEQLAVKKLSEQIMETQRLQTAQDQIVTHSNAGLAVPQNTGVISSIGNVESPSSLSLEFKLNIQFGQAKGPAPPPPPIERTEPIKQVDMFEVGVQAEEAVEPPPPTNLTQKVETVKPPELNEVAVQATGLPEADADLWSIKQAEIACLPMQQDISVQVMETIEPVEQSETTERVSPQVQVAEAIQPARQRERRAVHLSKPPPSLTKAEENVKETEEENDHDVWLDAEEDIYTQEETQSSTQAVEEEEEEDPVELPAESELKEQEEVEDQFEMVCNPEGEDNEVKQELHKALITCDFESEGEDFAVALEDLEETRVAAQDLD</sequence>
<evidence type="ECO:0000256" key="3">
    <source>
        <dbReference type="ARBA" id="ARBA00022860"/>
    </source>
</evidence>
<feature type="compositionally biased region" description="Basic and acidic residues" evidence="6">
    <location>
        <begin position="569"/>
        <end position="587"/>
    </location>
</feature>
<feature type="region of interest" description="Disordered" evidence="6">
    <location>
        <begin position="1675"/>
        <end position="1707"/>
    </location>
</feature>
<proteinExistence type="predicted"/>
<dbReference type="OrthoDB" id="8931760at2759"/>
<feature type="region of interest" description="Disordered" evidence="6">
    <location>
        <begin position="678"/>
        <end position="713"/>
    </location>
</feature>
<dbReference type="Proteomes" id="UP000677803">
    <property type="component" value="Unassembled WGS sequence"/>
</dbReference>
<feature type="compositionally biased region" description="Low complexity" evidence="6">
    <location>
        <begin position="362"/>
        <end position="374"/>
    </location>
</feature>
<feature type="region of interest" description="Disordered" evidence="6">
    <location>
        <begin position="1908"/>
        <end position="1991"/>
    </location>
</feature>
<feature type="compositionally biased region" description="Basic and acidic residues" evidence="6">
    <location>
        <begin position="282"/>
        <end position="305"/>
    </location>
</feature>
<evidence type="ECO:0000256" key="6">
    <source>
        <dbReference type="SAM" id="MobiDB-lite"/>
    </source>
</evidence>
<dbReference type="InterPro" id="IPR001573">
    <property type="entry name" value="AKAP_WSK"/>
</dbReference>
<feature type="region of interest" description="Disordered" evidence="6">
    <location>
        <begin position="69"/>
        <end position="97"/>
    </location>
</feature>
<dbReference type="GO" id="GO:0005737">
    <property type="term" value="C:cytoplasm"/>
    <property type="evidence" value="ECO:0007669"/>
    <property type="project" value="TreeGrafter"/>
</dbReference>
<evidence type="ECO:0000256" key="2">
    <source>
        <dbReference type="ARBA" id="ARBA00022553"/>
    </source>
</evidence>
<dbReference type="GO" id="GO:0090036">
    <property type="term" value="P:regulation of protein kinase C signaling"/>
    <property type="evidence" value="ECO:0007669"/>
    <property type="project" value="InterPro"/>
</dbReference>
<keyword evidence="4" id="KW-0472">Membrane</keyword>
<evidence type="ECO:0000256" key="1">
    <source>
        <dbReference type="ARBA" id="ARBA00004635"/>
    </source>
</evidence>
<feature type="region of interest" description="Disordered" evidence="6">
    <location>
        <begin position="134"/>
        <end position="250"/>
    </location>
</feature>
<feature type="compositionally biased region" description="Basic and acidic residues" evidence="6">
    <location>
        <begin position="136"/>
        <end position="159"/>
    </location>
</feature>
<feature type="compositionally biased region" description="Low complexity" evidence="6">
    <location>
        <begin position="1956"/>
        <end position="1965"/>
    </location>
</feature>
<feature type="domain" description="A kinase-anchoring proteins AKAP-5 and AKAP-12 calmodulin (CaM)-binding" evidence="7">
    <location>
        <begin position="553"/>
        <end position="573"/>
    </location>
</feature>
<dbReference type="GO" id="GO:0005516">
    <property type="term" value="F:calmodulin binding"/>
    <property type="evidence" value="ECO:0007669"/>
    <property type="project" value="UniProtKB-KW"/>
</dbReference>
<feature type="region of interest" description="Disordered" evidence="6">
    <location>
        <begin position="1059"/>
        <end position="1109"/>
    </location>
</feature>
<feature type="region of interest" description="Disordered" evidence="6">
    <location>
        <begin position="1192"/>
        <end position="1353"/>
    </location>
</feature>
<keyword evidence="9" id="KW-1185">Reference proteome</keyword>
<feature type="compositionally biased region" description="Polar residues" evidence="6">
    <location>
        <begin position="350"/>
        <end position="360"/>
    </location>
</feature>
<evidence type="ECO:0000313" key="9">
    <source>
        <dbReference type="Proteomes" id="UP000677803"/>
    </source>
</evidence>
<evidence type="ECO:0000259" key="7">
    <source>
        <dbReference type="PROSITE" id="PS51893"/>
    </source>
</evidence>
<feature type="region of interest" description="Disordered" evidence="6">
    <location>
        <begin position="1"/>
        <end position="46"/>
    </location>
</feature>
<dbReference type="GO" id="GO:0051018">
    <property type="term" value="F:protein kinase A binding"/>
    <property type="evidence" value="ECO:0007669"/>
    <property type="project" value="InterPro"/>
</dbReference>
<gene>
    <name evidence="8" type="ORF">MMEN_LOCUS3419</name>
</gene>
<feature type="compositionally biased region" description="Acidic residues" evidence="6">
    <location>
        <begin position="507"/>
        <end position="516"/>
    </location>
</feature>
<feature type="compositionally biased region" description="Basic and acidic residues" evidence="6">
    <location>
        <begin position="198"/>
        <end position="213"/>
    </location>
</feature>
<protein>
    <submittedName>
        <fullName evidence="8">(Atlantic silverside) hypothetical protein</fullName>
    </submittedName>
</protein>
<comment type="caution">
    <text evidence="8">The sequence shown here is derived from an EMBL/GenBank/DDBJ whole genome shotgun (WGS) entry which is preliminary data.</text>
</comment>
<feature type="compositionally biased region" description="Basic and acidic residues" evidence="6">
    <location>
        <begin position="384"/>
        <end position="398"/>
    </location>
</feature>
<evidence type="ECO:0000256" key="5">
    <source>
        <dbReference type="ARBA" id="ARBA00023288"/>
    </source>
</evidence>
<feature type="region of interest" description="Disordered" evidence="6">
    <location>
        <begin position="269"/>
        <end position="634"/>
    </location>
</feature>
<feature type="compositionally biased region" description="Basic and acidic residues" evidence="6">
    <location>
        <begin position="1268"/>
        <end position="1278"/>
    </location>
</feature>
<dbReference type="EMBL" id="CAJRST010002224">
    <property type="protein sequence ID" value="CAG5866717.1"/>
    <property type="molecule type" value="Genomic_DNA"/>
</dbReference>
<dbReference type="GO" id="GO:0007165">
    <property type="term" value="P:signal transduction"/>
    <property type="evidence" value="ECO:0007669"/>
    <property type="project" value="TreeGrafter"/>
</dbReference>
<evidence type="ECO:0000256" key="4">
    <source>
        <dbReference type="ARBA" id="ARBA00023136"/>
    </source>
</evidence>
<dbReference type="PROSITE" id="PS51893">
    <property type="entry name" value="AKAP_CAM_BD"/>
    <property type="match status" value="2"/>
</dbReference>
<feature type="compositionally biased region" description="Basic and acidic residues" evidence="6">
    <location>
        <begin position="1200"/>
        <end position="1210"/>
    </location>
</feature>
<reference evidence="8" key="1">
    <citation type="submission" date="2021-05" db="EMBL/GenBank/DDBJ databases">
        <authorList>
            <person name="Tigano A."/>
        </authorList>
    </citation>
    <scope>NUCLEOTIDE SEQUENCE</scope>
</reference>
<organism evidence="8 9">
    <name type="scientific">Menidia menidia</name>
    <name type="common">Atlantic silverside</name>
    <dbReference type="NCBI Taxonomy" id="238744"/>
    <lineage>
        <taxon>Eukaryota</taxon>
        <taxon>Metazoa</taxon>
        <taxon>Chordata</taxon>
        <taxon>Craniata</taxon>
        <taxon>Vertebrata</taxon>
        <taxon>Euteleostomi</taxon>
        <taxon>Actinopterygii</taxon>
        <taxon>Neopterygii</taxon>
        <taxon>Teleostei</taxon>
        <taxon>Neoteleostei</taxon>
        <taxon>Acanthomorphata</taxon>
        <taxon>Ovalentaria</taxon>
        <taxon>Atherinomorphae</taxon>
        <taxon>Atheriniformes</taxon>
        <taxon>Atherinopsidae</taxon>
        <taxon>Menidiinae</taxon>
        <taxon>Menidia</taxon>
    </lineage>
</organism>
<evidence type="ECO:0000313" key="8">
    <source>
        <dbReference type="EMBL" id="CAG5866717.1"/>
    </source>
</evidence>
<feature type="compositionally biased region" description="Low complexity" evidence="6">
    <location>
        <begin position="700"/>
        <end position="709"/>
    </location>
</feature>
<feature type="compositionally biased region" description="Basic and acidic residues" evidence="6">
    <location>
        <begin position="318"/>
        <end position="334"/>
    </location>
</feature>
<feature type="compositionally biased region" description="Basic and acidic residues" evidence="6">
    <location>
        <begin position="8"/>
        <end position="26"/>
    </location>
</feature>
<comment type="subcellular location">
    <subcellularLocation>
        <location evidence="1">Membrane</location>
        <topology evidence="1">Lipid-anchor</topology>
    </subcellularLocation>
</comment>
<feature type="compositionally biased region" description="Acidic residues" evidence="6">
    <location>
        <begin position="1334"/>
        <end position="1344"/>
    </location>
</feature>
<dbReference type="GO" id="GO:0016020">
    <property type="term" value="C:membrane"/>
    <property type="evidence" value="ECO:0007669"/>
    <property type="project" value="UniProtKB-SubCell"/>
</dbReference>
<feature type="compositionally biased region" description="Basic residues" evidence="6">
    <location>
        <begin position="558"/>
        <end position="568"/>
    </location>
</feature>
<dbReference type="PANTHER" id="PTHR23209">
    <property type="entry name" value="A-KINASE ANCHOR PROTEIN 12"/>
    <property type="match status" value="1"/>
</dbReference>
<dbReference type="InterPro" id="IPR028540">
    <property type="entry name" value="AKAP12"/>
</dbReference>
<name>A0A8S4AEX2_9TELE</name>
<feature type="compositionally biased region" description="Low complexity" evidence="6">
    <location>
        <begin position="1311"/>
        <end position="1322"/>
    </location>
</feature>
<feature type="compositionally biased region" description="Polar residues" evidence="6">
    <location>
        <begin position="399"/>
        <end position="408"/>
    </location>
</feature>
<feature type="compositionally biased region" description="Basic and acidic residues" evidence="6">
    <location>
        <begin position="687"/>
        <end position="699"/>
    </location>
</feature>
<feature type="compositionally biased region" description="Polar residues" evidence="6">
    <location>
        <begin position="531"/>
        <end position="546"/>
    </location>
</feature>
<keyword evidence="5" id="KW-0449">Lipoprotein</keyword>
<keyword evidence="2" id="KW-0597">Phosphoprotein</keyword>
<feature type="compositionally biased region" description="Basic and acidic residues" evidence="6">
    <location>
        <begin position="608"/>
        <end position="624"/>
    </location>
</feature>
<dbReference type="Pfam" id="PF03832">
    <property type="entry name" value="WSK"/>
    <property type="match status" value="1"/>
</dbReference>
<feature type="compositionally biased region" description="Acidic residues" evidence="6">
    <location>
        <begin position="1966"/>
        <end position="1975"/>
    </location>
</feature>
<accession>A0A8S4AEX2</accession>
<feature type="compositionally biased region" description="Low complexity" evidence="6">
    <location>
        <begin position="1257"/>
        <end position="1267"/>
    </location>
</feature>
<dbReference type="GO" id="GO:0010739">
    <property type="term" value="P:positive regulation of protein kinase A signaling"/>
    <property type="evidence" value="ECO:0007669"/>
    <property type="project" value="InterPro"/>
</dbReference>
<dbReference type="PANTHER" id="PTHR23209:SF4">
    <property type="entry name" value="A-KINASE ANCHOR PROTEIN 12"/>
    <property type="match status" value="1"/>
</dbReference>
<feature type="domain" description="A kinase-anchoring proteins AKAP-5 and AKAP-12 calmodulin (CaM)-binding" evidence="7">
    <location>
        <begin position="428"/>
        <end position="448"/>
    </location>
</feature>
<feature type="compositionally biased region" description="Acidic residues" evidence="6">
    <location>
        <begin position="1937"/>
        <end position="1955"/>
    </location>
</feature>
<feature type="compositionally biased region" description="Basic and acidic residues" evidence="6">
    <location>
        <begin position="471"/>
        <end position="485"/>
    </location>
</feature>
<feature type="compositionally biased region" description="Basic and acidic residues" evidence="6">
    <location>
        <begin position="72"/>
        <end position="93"/>
    </location>
</feature>